<protein>
    <recommendedName>
        <fullName evidence="7">Cardiolipin synthase N-terminal domain-containing protein</fullName>
    </recommendedName>
</protein>
<keyword evidence="3 6" id="KW-0812">Transmembrane</keyword>
<evidence type="ECO:0000313" key="8">
    <source>
        <dbReference type="EMBL" id="AOZ69154.1"/>
    </source>
</evidence>
<comment type="subcellular location">
    <subcellularLocation>
        <location evidence="1">Cell membrane</location>
        <topology evidence="1">Multi-pass membrane protein</topology>
    </subcellularLocation>
</comment>
<keyword evidence="9" id="KW-1185">Reference proteome</keyword>
<feature type="domain" description="Cardiolipin synthase N-terminal" evidence="7">
    <location>
        <begin position="19"/>
        <end position="61"/>
    </location>
</feature>
<accession>A0A1D9MBC7</accession>
<evidence type="ECO:0000256" key="1">
    <source>
        <dbReference type="ARBA" id="ARBA00004651"/>
    </source>
</evidence>
<dbReference type="AlphaFoldDB" id="A0A1D9MBC7"/>
<dbReference type="RefSeq" id="WP_068765085.1">
    <property type="nucleotide sequence ID" value="NZ_CP017781.1"/>
</dbReference>
<reference evidence="8 9" key="1">
    <citation type="submission" date="2016-10" db="EMBL/GenBank/DDBJ databases">
        <title>Rhodobacter sp. LPB0142, isolated from sea water.</title>
        <authorList>
            <person name="Kim E."/>
            <person name="Yi H."/>
        </authorList>
    </citation>
    <scope>NUCLEOTIDE SEQUENCE [LARGE SCALE GENOMIC DNA]</scope>
    <source>
        <strain evidence="8 9">LPB0142</strain>
    </source>
</reference>
<evidence type="ECO:0000256" key="5">
    <source>
        <dbReference type="ARBA" id="ARBA00023136"/>
    </source>
</evidence>
<gene>
    <name evidence="8" type="ORF">LPB142_07305</name>
</gene>
<name>A0A1D9MBC7_9RHOB</name>
<keyword evidence="4 6" id="KW-1133">Transmembrane helix</keyword>
<keyword evidence="2" id="KW-1003">Cell membrane</keyword>
<dbReference type="InterPro" id="IPR027379">
    <property type="entry name" value="CLS_N"/>
</dbReference>
<evidence type="ECO:0000256" key="2">
    <source>
        <dbReference type="ARBA" id="ARBA00022475"/>
    </source>
</evidence>
<dbReference type="Proteomes" id="UP000176562">
    <property type="component" value="Chromosome"/>
</dbReference>
<evidence type="ECO:0000256" key="3">
    <source>
        <dbReference type="ARBA" id="ARBA00022692"/>
    </source>
</evidence>
<evidence type="ECO:0000313" key="9">
    <source>
        <dbReference type="Proteomes" id="UP000176562"/>
    </source>
</evidence>
<organism evidence="8 9">
    <name type="scientific">Rhodobacter xanthinilyticus</name>
    <dbReference type="NCBI Taxonomy" id="1850250"/>
    <lineage>
        <taxon>Bacteria</taxon>
        <taxon>Pseudomonadati</taxon>
        <taxon>Pseudomonadota</taxon>
        <taxon>Alphaproteobacteria</taxon>
        <taxon>Rhodobacterales</taxon>
        <taxon>Rhodobacter group</taxon>
        <taxon>Rhodobacter</taxon>
    </lineage>
</organism>
<feature type="transmembrane region" description="Helical" evidence="6">
    <location>
        <begin position="39"/>
        <end position="59"/>
    </location>
</feature>
<keyword evidence="5 6" id="KW-0472">Membrane</keyword>
<feature type="transmembrane region" description="Helical" evidence="6">
    <location>
        <begin position="12"/>
        <end position="33"/>
    </location>
</feature>
<dbReference type="KEGG" id="rhp:LPB142_07305"/>
<dbReference type="STRING" id="1850250.LPB142_07305"/>
<evidence type="ECO:0000256" key="4">
    <source>
        <dbReference type="ARBA" id="ARBA00022989"/>
    </source>
</evidence>
<proteinExistence type="predicted"/>
<dbReference type="Pfam" id="PF13396">
    <property type="entry name" value="PLDc_N"/>
    <property type="match status" value="1"/>
</dbReference>
<evidence type="ECO:0000256" key="6">
    <source>
        <dbReference type="SAM" id="Phobius"/>
    </source>
</evidence>
<dbReference type="GO" id="GO:0005886">
    <property type="term" value="C:plasma membrane"/>
    <property type="evidence" value="ECO:0007669"/>
    <property type="project" value="UniProtKB-SubCell"/>
</dbReference>
<dbReference type="EMBL" id="CP017781">
    <property type="protein sequence ID" value="AOZ69154.1"/>
    <property type="molecule type" value="Genomic_DNA"/>
</dbReference>
<evidence type="ECO:0000259" key="7">
    <source>
        <dbReference type="Pfam" id="PF13396"/>
    </source>
</evidence>
<sequence length="68" mass="7283">MTEFSLLNVSGFGGLIVLALDIYALISILGSGASAGRKALWVLVIVLLPLLGFVLWLLFGPRAEKRLV</sequence>